<gene>
    <name evidence="1" type="ORF">K435DRAFT_856275</name>
</gene>
<accession>A0A4V4HGH0</accession>
<evidence type="ECO:0000313" key="2">
    <source>
        <dbReference type="Proteomes" id="UP000297245"/>
    </source>
</evidence>
<reference evidence="1 2" key="1">
    <citation type="journal article" date="2019" name="Nat. Ecol. Evol.">
        <title>Megaphylogeny resolves global patterns of mushroom evolution.</title>
        <authorList>
            <person name="Varga T."/>
            <person name="Krizsan K."/>
            <person name="Foldi C."/>
            <person name="Dima B."/>
            <person name="Sanchez-Garcia M."/>
            <person name="Sanchez-Ramirez S."/>
            <person name="Szollosi G.J."/>
            <person name="Szarkandi J.G."/>
            <person name="Papp V."/>
            <person name="Albert L."/>
            <person name="Andreopoulos W."/>
            <person name="Angelini C."/>
            <person name="Antonin V."/>
            <person name="Barry K.W."/>
            <person name="Bougher N.L."/>
            <person name="Buchanan P."/>
            <person name="Buyck B."/>
            <person name="Bense V."/>
            <person name="Catcheside P."/>
            <person name="Chovatia M."/>
            <person name="Cooper J."/>
            <person name="Damon W."/>
            <person name="Desjardin D."/>
            <person name="Finy P."/>
            <person name="Geml J."/>
            <person name="Haridas S."/>
            <person name="Hughes K."/>
            <person name="Justo A."/>
            <person name="Karasinski D."/>
            <person name="Kautmanova I."/>
            <person name="Kiss B."/>
            <person name="Kocsube S."/>
            <person name="Kotiranta H."/>
            <person name="LaButti K.M."/>
            <person name="Lechner B.E."/>
            <person name="Liimatainen K."/>
            <person name="Lipzen A."/>
            <person name="Lukacs Z."/>
            <person name="Mihaltcheva S."/>
            <person name="Morgado L.N."/>
            <person name="Niskanen T."/>
            <person name="Noordeloos M.E."/>
            <person name="Ohm R.A."/>
            <person name="Ortiz-Santana B."/>
            <person name="Ovrebo C."/>
            <person name="Racz N."/>
            <person name="Riley R."/>
            <person name="Savchenko A."/>
            <person name="Shiryaev A."/>
            <person name="Soop K."/>
            <person name="Spirin V."/>
            <person name="Szebenyi C."/>
            <person name="Tomsovsky M."/>
            <person name="Tulloss R.E."/>
            <person name="Uehling J."/>
            <person name="Grigoriev I.V."/>
            <person name="Vagvolgyi C."/>
            <person name="Papp T."/>
            <person name="Martin F.M."/>
            <person name="Miettinen O."/>
            <person name="Hibbett D.S."/>
            <person name="Nagy L.G."/>
        </authorList>
    </citation>
    <scope>NUCLEOTIDE SEQUENCE [LARGE SCALE GENOMIC DNA]</scope>
    <source>
        <strain evidence="1 2">CBS 962.96</strain>
    </source>
</reference>
<organism evidence="1 2">
    <name type="scientific">Dendrothele bispora (strain CBS 962.96)</name>
    <dbReference type="NCBI Taxonomy" id="1314807"/>
    <lineage>
        <taxon>Eukaryota</taxon>
        <taxon>Fungi</taxon>
        <taxon>Dikarya</taxon>
        <taxon>Basidiomycota</taxon>
        <taxon>Agaricomycotina</taxon>
        <taxon>Agaricomycetes</taxon>
        <taxon>Agaricomycetidae</taxon>
        <taxon>Agaricales</taxon>
        <taxon>Agaricales incertae sedis</taxon>
        <taxon>Dendrothele</taxon>
    </lineage>
</organism>
<dbReference type="EMBL" id="ML179129">
    <property type="protein sequence ID" value="THU98835.1"/>
    <property type="molecule type" value="Genomic_DNA"/>
</dbReference>
<evidence type="ECO:0000313" key="1">
    <source>
        <dbReference type="EMBL" id="THU98835.1"/>
    </source>
</evidence>
<dbReference type="Proteomes" id="UP000297245">
    <property type="component" value="Unassembled WGS sequence"/>
</dbReference>
<name>A0A4V4HGH0_DENBC</name>
<sequence>MPPRSKKRKATELGHNEMERLLDGLDSIKSQLEELKVEEGGEFEAELTSLIEKYRRKLEPVHTSFSEVSDRLLESLDITRSESLHTKDPQATIARSRNAGATHLMSPDTFHKFLLFLDQHVVSDPEASARIWIDVFMYRLIALTAEAQPQQRLLLRLDHPIPEVQFAESPTSQTVGGFVDYVAFLVEERDAAEIVEDSGFVNPNVQGMPVIEAKAITAVLHTHIPRAVAEIAACAKTQGRHTLRGALTNGKAWYFLVFTWNNDFKGGSYKQCLLINNDNYGPAFIASVLHRWLAGCFLDIGDEDEDFRVI</sequence>
<protein>
    <submittedName>
        <fullName evidence="1">Uncharacterized protein</fullName>
    </submittedName>
</protein>
<proteinExistence type="predicted"/>
<dbReference type="AlphaFoldDB" id="A0A4V4HGH0"/>
<dbReference type="OrthoDB" id="2720314at2759"/>
<keyword evidence="2" id="KW-1185">Reference proteome</keyword>